<dbReference type="Pfam" id="PF16921">
    <property type="entry name" value="Tex_YqgF"/>
    <property type="match status" value="1"/>
</dbReference>
<comment type="caution">
    <text evidence="2">The sequence shown here is derived from an EMBL/GenBank/DDBJ whole genome shotgun (WGS) entry which is preliminary data.</text>
</comment>
<protein>
    <submittedName>
        <fullName evidence="2">RNA-binding transcriptional accessory protein</fullName>
    </submittedName>
</protein>
<dbReference type="GO" id="GO:0003735">
    <property type="term" value="F:structural constituent of ribosome"/>
    <property type="evidence" value="ECO:0007669"/>
    <property type="project" value="TreeGrafter"/>
</dbReference>
<dbReference type="InterPro" id="IPR041692">
    <property type="entry name" value="HHH_9"/>
</dbReference>
<dbReference type="InterPro" id="IPR018974">
    <property type="entry name" value="Tex-like_N"/>
</dbReference>
<organism evidence="2 3">
    <name type="scientific">Alkalihalobacillus trypoxylicola</name>
    <dbReference type="NCBI Taxonomy" id="519424"/>
    <lineage>
        <taxon>Bacteria</taxon>
        <taxon>Bacillati</taxon>
        <taxon>Bacillota</taxon>
        <taxon>Bacilli</taxon>
        <taxon>Bacillales</taxon>
        <taxon>Bacillaceae</taxon>
        <taxon>Alkalihalobacillus</taxon>
    </lineage>
</organism>
<dbReference type="PANTHER" id="PTHR10724">
    <property type="entry name" value="30S RIBOSOMAL PROTEIN S1"/>
    <property type="match status" value="1"/>
</dbReference>
<dbReference type="SUPFAM" id="SSF158832">
    <property type="entry name" value="Tex N-terminal region-like"/>
    <property type="match status" value="1"/>
</dbReference>
<dbReference type="InterPro" id="IPR023319">
    <property type="entry name" value="Tex-like_HTH_dom_sf"/>
</dbReference>
<dbReference type="Gene3D" id="1.10.150.310">
    <property type="entry name" value="Tex RuvX-like domain-like"/>
    <property type="match status" value="1"/>
</dbReference>
<feature type="domain" description="S1 motif" evidence="1">
    <location>
        <begin position="649"/>
        <end position="718"/>
    </location>
</feature>
<dbReference type="AlphaFoldDB" id="A0A161PLC9"/>
<dbReference type="FunFam" id="2.40.50.140:FF:000051">
    <property type="entry name" value="RNA-binding transcriptional accessory protein"/>
    <property type="match status" value="1"/>
</dbReference>
<dbReference type="SUPFAM" id="SSF53098">
    <property type="entry name" value="Ribonuclease H-like"/>
    <property type="match status" value="1"/>
</dbReference>
<accession>A0A161PLC9</accession>
<sequence length="727" mass="82398">MEGEKREGIIEIISTEQKVQKKYVENLIQLVEEGNTVPFIARYRKELTGGLDEVQIRDIVDHWQYANQLETRKKEVIRLIQEQEKLTPELQKKIVQAKKLQEIEDLYRPYKQKRRTKATVAKEKELEPFAQWLFKLPKDGDVEMEAQAYLSEEHQLTEVEQVIDGAKDIIAEWISDEPEYRKWIRELGFREGKVESAVKDQDADEKGVFEMYYQYEEPIRSIVPHRVLALNRGEKEGILRVKLVLPVEKIVAQLHKTILTSATVAKEFVLQAIEDSYKRLIEPSIERELRQELTTKAEEQAIHIFAENLKHLLLQPPIKEKIVLGVDPAYRTGCKLAVVDSTGKVLDIAVIYPTPPKNEVEASKKVVKQLISKHGVNLIAIGNGTASRETEQFIADLLNEIPESIYYLIVNEAGASVYSASDLGRAEFPNFKVEERSAVSIARRIQDPLAELVKIDPKSVGVGQYQHDVSQKKLSESLTFIVETVVNQVGVNVNTASVSLLQYVAGLSKTVATNIVKKREEDGRFLNRKQLKKIPRLGAKTYEQCIGFLRIPNAENPLDQTAIHPEAYDATKELLLKTELQLDFLGTEEMKTKLEQLNLHTIAEELNIGLPTVKDMVDSLIKPTRDPRDEVAKPLLKQGVMQLEDLLVGMELQGTVRNVVDFGAFIDVGVKQDGLVHISKLANRFVKHPLEVVAVGEIVTVWVEGVDVQKGRVSLTMLQPEKQVVMN</sequence>
<dbReference type="Gene3D" id="1.10.10.650">
    <property type="entry name" value="RuvA domain 2-like"/>
    <property type="match status" value="1"/>
</dbReference>
<dbReference type="InterPro" id="IPR023323">
    <property type="entry name" value="Tex-like_dom_sf"/>
</dbReference>
<dbReference type="InterPro" id="IPR044146">
    <property type="entry name" value="S1_Tex"/>
</dbReference>
<evidence type="ECO:0000313" key="3">
    <source>
        <dbReference type="Proteomes" id="UP000075806"/>
    </source>
</evidence>
<dbReference type="EMBL" id="LTAO01000002">
    <property type="protein sequence ID" value="KYG34407.1"/>
    <property type="molecule type" value="Genomic_DNA"/>
</dbReference>
<dbReference type="CDD" id="cd05685">
    <property type="entry name" value="S1_Tex"/>
    <property type="match status" value="1"/>
</dbReference>
<evidence type="ECO:0000313" key="2">
    <source>
        <dbReference type="EMBL" id="KYG34407.1"/>
    </source>
</evidence>
<dbReference type="Gene3D" id="2.40.50.140">
    <property type="entry name" value="Nucleic acid-binding proteins"/>
    <property type="match status" value="1"/>
</dbReference>
<dbReference type="InterPro" id="IPR050437">
    <property type="entry name" value="Ribos_protein_bS1-like"/>
</dbReference>
<dbReference type="Gene3D" id="3.30.420.140">
    <property type="entry name" value="YqgF/RNase H-like domain"/>
    <property type="match status" value="1"/>
</dbReference>
<reference evidence="2" key="1">
    <citation type="submission" date="2016-02" db="EMBL/GenBank/DDBJ databases">
        <title>Genome sequence of Bacillus trypoxylicola KCTC 13244(T).</title>
        <authorList>
            <person name="Jeong H."/>
            <person name="Park S.-H."/>
            <person name="Choi S.-K."/>
        </authorList>
    </citation>
    <scope>NUCLEOTIDE SEQUENCE [LARGE SCALE GENOMIC DNA]</scope>
    <source>
        <strain evidence="2">KCTC 13244</strain>
    </source>
</reference>
<dbReference type="Pfam" id="PF22706">
    <property type="entry name" value="Tex_central_region"/>
    <property type="match status" value="1"/>
</dbReference>
<dbReference type="STRING" id="519424.AZF04_14545"/>
<dbReference type="Pfam" id="PF09371">
    <property type="entry name" value="Tex_N"/>
    <property type="match status" value="1"/>
</dbReference>
<dbReference type="Pfam" id="PF00575">
    <property type="entry name" value="S1"/>
    <property type="match status" value="1"/>
</dbReference>
<proteinExistence type="predicted"/>
<dbReference type="GO" id="GO:0005737">
    <property type="term" value="C:cytoplasm"/>
    <property type="evidence" value="ECO:0007669"/>
    <property type="project" value="UniProtKB-ARBA"/>
</dbReference>
<dbReference type="Pfam" id="PF17674">
    <property type="entry name" value="HHH_9"/>
    <property type="match status" value="1"/>
</dbReference>
<dbReference type="InterPro" id="IPR032639">
    <property type="entry name" value="Tex_YqgF"/>
</dbReference>
<dbReference type="GO" id="GO:0006412">
    <property type="term" value="P:translation"/>
    <property type="evidence" value="ECO:0007669"/>
    <property type="project" value="TreeGrafter"/>
</dbReference>
<dbReference type="SMART" id="SM00316">
    <property type="entry name" value="S1"/>
    <property type="match status" value="1"/>
</dbReference>
<dbReference type="PANTHER" id="PTHR10724:SF10">
    <property type="entry name" value="S1 RNA-BINDING DOMAIN-CONTAINING PROTEIN 1"/>
    <property type="match status" value="1"/>
</dbReference>
<dbReference type="SMART" id="SM00732">
    <property type="entry name" value="YqgFc"/>
    <property type="match status" value="1"/>
</dbReference>
<dbReference type="InterPro" id="IPR010994">
    <property type="entry name" value="RuvA_2-like"/>
</dbReference>
<dbReference type="SUPFAM" id="SSF47781">
    <property type="entry name" value="RuvA domain 2-like"/>
    <property type="match status" value="2"/>
</dbReference>
<dbReference type="InterPro" id="IPR003029">
    <property type="entry name" value="S1_domain"/>
</dbReference>
<dbReference type="InterPro" id="IPR037027">
    <property type="entry name" value="YqgF/RNaseH-like_dom_sf"/>
</dbReference>
<dbReference type="FunFam" id="1.10.150.310:FF:000001">
    <property type="entry name" value="RNA-binding transcriptional accessory protein"/>
    <property type="match status" value="1"/>
</dbReference>
<dbReference type="OrthoDB" id="9804714at2"/>
<dbReference type="InterPro" id="IPR006641">
    <property type="entry name" value="YqgF/RNaseH-like_dom"/>
</dbReference>
<evidence type="ECO:0000259" key="1">
    <source>
        <dbReference type="PROSITE" id="PS50126"/>
    </source>
</evidence>
<dbReference type="RefSeq" id="WP_061947567.1">
    <property type="nucleotide sequence ID" value="NZ_LTAO01000002.1"/>
</dbReference>
<dbReference type="PROSITE" id="PS50126">
    <property type="entry name" value="S1"/>
    <property type="match status" value="1"/>
</dbReference>
<dbReference type="InterPro" id="IPR012340">
    <property type="entry name" value="NA-bd_OB-fold"/>
</dbReference>
<dbReference type="SUPFAM" id="SSF50249">
    <property type="entry name" value="Nucleic acid-binding proteins"/>
    <property type="match status" value="1"/>
</dbReference>
<name>A0A161PLC9_9BACI</name>
<dbReference type="FunFam" id="1.10.10.650:FF:000001">
    <property type="entry name" value="S1 RNA-binding domain 1"/>
    <property type="match status" value="1"/>
</dbReference>
<keyword evidence="3" id="KW-1185">Reference proteome</keyword>
<dbReference type="InterPro" id="IPR012337">
    <property type="entry name" value="RNaseH-like_sf"/>
</dbReference>
<dbReference type="Proteomes" id="UP000075806">
    <property type="component" value="Unassembled WGS sequence"/>
</dbReference>
<dbReference type="InterPro" id="IPR055179">
    <property type="entry name" value="Tex-like_central_region"/>
</dbReference>
<dbReference type="GO" id="GO:0006139">
    <property type="term" value="P:nucleobase-containing compound metabolic process"/>
    <property type="evidence" value="ECO:0007669"/>
    <property type="project" value="InterPro"/>
</dbReference>
<dbReference type="Pfam" id="PF12836">
    <property type="entry name" value="HHH_3"/>
    <property type="match status" value="1"/>
</dbReference>
<dbReference type="Gene3D" id="1.10.3500.10">
    <property type="entry name" value="Tex N-terminal region-like"/>
    <property type="match status" value="1"/>
</dbReference>
<gene>
    <name evidence="2" type="ORF">AZF04_14545</name>
</gene>
<dbReference type="GO" id="GO:0003729">
    <property type="term" value="F:mRNA binding"/>
    <property type="evidence" value="ECO:0007669"/>
    <property type="project" value="TreeGrafter"/>
</dbReference>
<dbReference type="FunFam" id="3.30.420.140:FF:000001">
    <property type="entry name" value="RNA-binding transcriptional accessory protein"/>
    <property type="match status" value="1"/>
</dbReference>